<dbReference type="AlphaFoldDB" id="A0A9X2IB51"/>
<sequence length="59" mass="7000">MSLNKGEIARLLALKKLQEIYQTLDKTAMQEKMKLEMKHKQYVNLTSIQMEEQLKQVSF</sequence>
<organism evidence="1 2">
    <name type="scientific">Legionella maioricensis</name>
    <dbReference type="NCBI Taxonomy" id="2896528"/>
    <lineage>
        <taxon>Bacteria</taxon>
        <taxon>Pseudomonadati</taxon>
        <taxon>Pseudomonadota</taxon>
        <taxon>Gammaproteobacteria</taxon>
        <taxon>Legionellales</taxon>
        <taxon>Legionellaceae</taxon>
        <taxon>Legionella</taxon>
    </lineage>
</organism>
<dbReference type="Proteomes" id="UP001139721">
    <property type="component" value="Unassembled WGS sequence"/>
</dbReference>
<reference evidence="1" key="1">
    <citation type="submission" date="2021-11" db="EMBL/GenBank/DDBJ databases">
        <title>Legionella maioricencis sp. nov., a new species isolated from hot water samples in Mallorca.</title>
        <authorList>
            <person name="Crespi S."/>
            <person name="Drasar V."/>
            <person name="Salva-Serra F."/>
            <person name="Jaen-Luchoro D."/>
            <person name="Pineiro-Iglesias B."/>
            <person name="Aliaga F."/>
            <person name="Fernandez-Juarez V."/>
            <person name="Coll G."/>
            <person name="Moore E.R.B."/>
            <person name="Bennasar-Figueras A."/>
        </authorList>
    </citation>
    <scope>NUCLEOTIDE SEQUENCE</scope>
    <source>
        <strain evidence="1">HCPI-6</strain>
    </source>
</reference>
<evidence type="ECO:0000313" key="1">
    <source>
        <dbReference type="EMBL" id="MCL9683946.1"/>
    </source>
</evidence>
<dbReference type="EMBL" id="JAJKBJ010000007">
    <property type="protein sequence ID" value="MCL9683946.1"/>
    <property type="molecule type" value="Genomic_DNA"/>
</dbReference>
<evidence type="ECO:0000313" key="2">
    <source>
        <dbReference type="Proteomes" id="UP001139721"/>
    </source>
</evidence>
<dbReference type="RefSeq" id="WP_250422833.1">
    <property type="nucleotide sequence ID" value="NZ_JAJKBJ010000007.1"/>
</dbReference>
<protein>
    <submittedName>
        <fullName evidence="1">Uncharacterized protein</fullName>
    </submittedName>
</protein>
<accession>A0A9X2IB51</accession>
<comment type="caution">
    <text evidence="1">The sequence shown here is derived from an EMBL/GenBank/DDBJ whole genome shotgun (WGS) entry which is preliminary data.</text>
</comment>
<name>A0A9X2IB51_9GAMM</name>
<gene>
    <name evidence="1" type="ORF">LOX96_07565</name>
</gene>
<keyword evidence="2" id="KW-1185">Reference proteome</keyword>
<proteinExistence type="predicted"/>